<gene>
    <name evidence="2" type="ORF">LMH87_002922</name>
</gene>
<reference evidence="2" key="1">
    <citation type="journal article" date="2023" name="Access Microbiol">
        <title>De-novo genome assembly for Akanthomyces muscarius, a biocontrol agent of insect agricultural pests.</title>
        <authorList>
            <person name="Erdos Z."/>
            <person name="Studholme D.J."/>
            <person name="Raymond B."/>
            <person name="Sharma M."/>
        </authorList>
    </citation>
    <scope>NUCLEOTIDE SEQUENCE</scope>
    <source>
        <strain evidence="2">Ve6</strain>
    </source>
</reference>
<accession>A0A9W8Q7A2</accession>
<feature type="transmembrane region" description="Helical" evidence="1">
    <location>
        <begin position="61"/>
        <end position="80"/>
    </location>
</feature>
<dbReference type="KEGG" id="amus:LMH87_002922"/>
<keyword evidence="1" id="KW-0472">Membrane</keyword>
<protein>
    <submittedName>
        <fullName evidence="2">Uncharacterized protein</fullName>
    </submittedName>
</protein>
<evidence type="ECO:0000313" key="3">
    <source>
        <dbReference type="Proteomes" id="UP001144673"/>
    </source>
</evidence>
<dbReference type="GeneID" id="80890081"/>
<organism evidence="2 3">
    <name type="scientific">Akanthomyces muscarius</name>
    <name type="common">Entomopathogenic fungus</name>
    <name type="synonym">Lecanicillium muscarium</name>
    <dbReference type="NCBI Taxonomy" id="2231603"/>
    <lineage>
        <taxon>Eukaryota</taxon>
        <taxon>Fungi</taxon>
        <taxon>Dikarya</taxon>
        <taxon>Ascomycota</taxon>
        <taxon>Pezizomycotina</taxon>
        <taxon>Sordariomycetes</taxon>
        <taxon>Hypocreomycetidae</taxon>
        <taxon>Hypocreales</taxon>
        <taxon>Cordycipitaceae</taxon>
        <taxon>Akanthomyces</taxon>
    </lineage>
</organism>
<dbReference type="EMBL" id="JAJHUN010000010">
    <property type="protein sequence ID" value="KAJ4148455.1"/>
    <property type="molecule type" value="Genomic_DNA"/>
</dbReference>
<feature type="transmembrane region" description="Helical" evidence="1">
    <location>
        <begin position="28"/>
        <end position="49"/>
    </location>
</feature>
<feature type="transmembrane region" description="Helical" evidence="1">
    <location>
        <begin position="86"/>
        <end position="104"/>
    </location>
</feature>
<proteinExistence type="predicted"/>
<dbReference type="Proteomes" id="UP001144673">
    <property type="component" value="Chromosome 3"/>
</dbReference>
<keyword evidence="3" id="KW-1185">Reference proteome</keyword>
<keyword evidence="1" id="KW-1133">Transmembrane helix</keyword>
<keyword evidence="1" id="KW-0812">Transmembrane</keyword>
<name>A0A9W8Q7A2_AKAMU</name>
<dbReference type="AlphaFoldDB" id="A0A9W8Q7A2"/>
<evidence type="ECO:0000313" key="2">
    <source>
        <dbReference type="EMBL" id="KAJ4148455.1"/>
    </source>
</evidence>
<sequence>MAIPSEMDSLLSSQTVLGLDFIPKLQNLTPLSVASTIFAAASPFALYHYSQEPTYVRWSPLLWAKLVVATCLAGIQAANALRMPDIVSVMGAASAFVIVGLTYMEHRRSVRPSLLFTLGLVVNLLNDVESKQVSPFVPEPCWRNHLPGAAVALKLVMIELQDRSKRQLLADDDMPPSTALSTTEEMLDYATSSGPGTAW</sequence>
<dbReference type="RefSeq" id="XP_056051396.1">
    <property type="nucleotide sequence ID" value="XM_056194459.1"/>
</dbReference>
<evidence type="ECO:0000256" key="1">
    <source>
        <dbReference type="SAM" id="Phobius"/>
    </source>
</evidence>
<comment type="caution">
    <text evidence="2">The sequence shown here is derived from an EMBL/GenBank/DDBJ whole genome shotgun (WGS) entry which is preliminary data.</text>
</comment>